<sequence>MSAHAPLLVVIDPVARTLDGESVRIAKDVLRAGADSLKFCLPDSVAEWERMLRHRGRRRPVVVGDDAALLRTVRTLRSEGTLGQLTLSYVPVGPRRPQGLAERFGVPLSAAPAARAALEGAERALDLLVDDSGGIVVGALRIPGVDGRPEPAPEPADARPPESGDGAARRHWLERGARSLARALSGPHGHPMEHLLRVEADGVLLADLDRPVHQVCVDAPDGGLALVRVHQAGDRTTLSAHEFSVSGRDFRYRADEAVCGPVRHRTWTVHPSAWRLTVPAKD</sequence>
<evidence type="ECO:0000313" key="2">
    <source>
        <dbReference type="EMBL" id="MDI5962072.1"/>
    </source>
</evidence>
<evidence type="ECO:0000313" key="3">
    <source>
        <dbReference type="EMBL" id="MDI5971290.1"/>
    </source>
</evidence>
<reference evidence="3 4" key="1">
    <citation type="submission" date="2023-05" db="EMBL/GenBank/DDBJ databases">
        <title>Streptantibioticus silvisoli sp. nov., acidotolerant actinomycetes 1 from pine litter.</title>
        <authorList>
            <person name="Swiecimska M."/>
            <person name="Golinska P."/>
            <person name="Sangal V."/>
            <person name="Wachnowicz B."/>
            <person name="Goodfellow M."/>
        </authorList>
    </citation>
    <scope>NUCLEOTIDE SEQUENCE</scope>
    <source>
        <strain evidence="3">SL13</strain>
        <strain evidence="2 4">SL54</strain>
    </source>
</reference>
<dbReference type="SUPFAM" id="SSF111331">
    <property type="entry name" value="NAD kinase/diacylglycerol kinase-like"/>
    <property type="match status" value="1"/>
</dbReference>
<dbReference type="Proteomes" id="UP001156398">
    <property type="component" value="Unassembled WGS sequence"/>
</dbReference>
<accession>A0AA90H5M3</accession>
<evidence type="ECO:0000256" key="1">
    <source>
        <dbReference type="SAM" id="MobiDB-lite"/>
    </source>
</evidence>
<comment type="caution">
    <text evidence="3">The sequence shown here is derived from an EMBL/GenBank/DDBJ whole genome shotgun (WGS) entry which is preliminary data.</text>
</comment>
<name>A0AA90H5M3_9ACTN</name>
<dbReference type="EMBL" id="JABXJJ020000021">
    <property type="protein sequence ID" value="MDI5971290.1"/>
    <property type="molecule type" value="Genomic_DNA"/>
</dbReference>
<protein>
    <submittedName>
        <fullName evidence="3">Diacylglycerol kinase</fullName>
    </submittedName>
</protein>
<feature type="region of interest" description="Disordered" evidence="1">
    <location>
        <begin position="144"/>
        <end position="167"/>
    </location>
</feature>
<dbReference type="EMBL" id="JAAGKO020000004">
    <property type="protein sequence ID" value="MDI5962072.1"/>
    <property type="molecule type" value="Genomic_DNA"/>
</dbReference>
<dbReference type="GO" id="GO:0016301">
    <property type="term" value="F:kinase activity"/>
    <property type="evidence" value="ECO:0007669"/>
    <property type="project" value="UniProtKB-KW"/>
</dbReference>
<dbReference type="InterPro" id="IPR016064">
    <property type="entry name" value="NAD/diacylglycerol_kinase_sf"/>
</dbReference>
<keyword evidence="4" id="KW-1185">Reference proteome</keyword>
<gene>
    <name evidence="2" type="ORF">POF43_004910</name>
    <name evidence="3" type="ORF">POF50_018395</name>
</gene>
<proteinExistence type="predicted"/>
<evidence type="ECO:0000313" key="4">
    <source>
        <dbReference type="Proteomes" id="UP001156398"/>
    </source>
</evidence>
<keyword evidence="3" id="KW-0808">Transferase</keyword>
<dbReference type="AlphaFoldDB" id="A0AA90H5M3"/>
<keyword evidence="3" id="KW-0418">Kinase</keyword>
<feature type="compositionally biased region" description="Basic and acidic residues" evidence="1">
    <location>
        <begin position="147"/>
        <end position="167"/>
    </location>
</feature>
<organism evidence="3">
    <name type="scientific">Streptantibioticus silvisoli</name>
    <dbReference type="NCBI Taxonomy" id="2705255"/>
    <lineage>
        <taxon>Bacteria</taxon>
        <taxon>Bacillati</taxon>
        <taxon>Actinomycetota</taxon>
        <taxon>Actinomycetes</taxon>
        <taxon>Kitasatosporales</taxon>
        <taxon>Streptomycetaceae</taxon>
        <taxon>Streptantibioticus</taxon>
    </lineage>
</organism>
<dbReference type="RefSeq" id="WP_271316226.1">
    <property type="nucleotide sequence ID" value="NZ_JAAGKO020000004.1"/>
</dbReference>